<feature type="region of interest" description="Disordered" evidence="1">
    <location>
        <begin position="1"/>
        <end position="73"/>
    </location>
</feature>
<evidence type="ECO:0000313" key="2">
    <source>
        <dbReference type="Ensembl" id="ENSAPLP00000020919.1"/>
    </source>
</evidence>
<dbReference type="Ensembl" id="ENSAPLT00000029249.1">
    <property type="protein sequence ID" value="ENSAPLP00000020919.1"/>
    <property type="gene ID" value="ENSAPLG00000026723.1"/>
</dbReference>
<sequence length="223" mass="22961">MMQQDESNSPVSPADDSLSNSEEEPDRQQLPNAKRGGRKRRSSRRSAVGAADEPCSPAQGPTERRAGLQDGKLQLCGPRAAQLRLLGVEDGGRLVHVRIPLAGGVPHPHPPGRSPRPAASRAAGAAETPPAPPPSPPTHPPPVPGGAPRGPRVSGRCRRGWTAVAGVGPDGAGLERSLPHQPLRTEPAGLAGPLVGPCFEGNPRPGSPGVSARRGHPLRPPSA</sequence>
<evidence type="ECO:0000256" key="1">
    <source>
        <dbReference type="SAM" id="MobiDB-lite"/>
    </source>
</evidence>
<keyword evidence="3" id="KW-1185">Reference proteome</keyword>
<dbReference type="Proteomes" id="UP000016666">
    <property type="component" value="Chromosome 2"/>
</dbReference>
<feature type="compositionally biased region" description="Basic residues" evidence="1">
    <location>
        <begin position="35"/>
        <end position="44"/>
    </location>
</feature>
<dbReference type="STRING" id="8840.ENSAPLP00000020919"/>
<reference evidence="2 3" key="1">
    <citation type="submission" date="2017-10" db="EMBL/GenBank/DDBJ databases">
        <title>A new Pekin duck reference genome.</title>
        <authorList>
            <person name="Hou Z.-C."/>
            <person name="Zhou Z.-K."/>
            <person name="Zhu F."/>
            <person name="Hou S.-S."/>
        </authorList>
    </citation>
    <scope>NUCLEOTIDE SEQUENCE [LARGE SCALE GENOMIC DNA]</scope>
</reference>
<name>A0A493T4S0_ANAPP</name>
<feature type="compositionally biased region" description="Polar residues" evidence="1">
    <location>
        <begin position="1"/>
        <end position="11"/>
    </location>
</feature>
<organism evidence="2 3">
    <name type="scientific">Anas platyrhynchos platyrhynchos</name>
    <name type="common">Northern mallard</name>
    <dbReference type="NCBI Taxonomy" id="8840"/>
    <lineage>
        <taxon>Eukaryota</taxon>
        <taxon>Metazoa</taxon>
        <taxon>Chordata</taxon>
        <taxon>Craniata</taxon>
        <taxon>Vertebrata</taxon>
        <taxon>Euteleostomi</taxon>
        <taxon>Archelosauria</taxon>
        <taxon>Archosauria</taxon>
        <taxon>Dinosauria</taxon>
        <taxon>Saurischia</taxon>
        <taxon>Theropoda</taxon>
        <taxon>Coelurosauria</taxon>
        <taxon>Aves</taxon>
        <taxon>Neognathae</taxon>
        <taxon>Galloanserae</taxon>
        <taxon>Anseriformes</taxon>
        <taxon>Anatidae</taxon>
        <taxon>Anatinae</taxon>
        <taxon>Anas</taxon>
    </lineage>
</organism>
<feature type="region of interest" description="Disordered" evidence="1">
    <location>
        <begin position="101"/>
        <end position="223"/>
    </location>
</feature>
<feature type="compositionally biased region" description="Pro residues" evidence="1">
    <location>
        <begin position="129"/>
        <end position="145"/>
    </location>
</feature>
<evidence type="ECO:0000313" key="3">
    <source>
        <dbReference type="Proteomes" id="UP000016666"/>
    </source>
</evidence>
<feature type="compositionally biased region" description="Low complexity" evidence="1">
    <location>
        <begin position="115"/>
        <end position="128"/>
    </location>
</feature>
<proteinExistence type="predicted"/>
<accession>A0A493T4S0</accession>
<reference evidence="2" key="2">
    <citation type="submission" date="2025-08" db="UniProtKB">
        <authorList>
            <consortium name="Ensembl"/>
        </authorList>
    </citation>
    <scope>IDENTIFICATION</scope>
</reference>
<dbReference type="AlphaFoldDB" id="A0A493T4S0"/>
<protein>
    <submittedName>
        <fullName evidence="2">Uncharacterized protein</fullName>
    </submittedName>
</protein>
<reference evidence="2" key="3">
    <citation type="submission" date="2025-09" db="UniProtKB">
        <authorList>
            <consortium name="Ensembl"/>
        </authorList>
    </citation>
    <scope>IDENTIFICATION</scope>
</reference>